<evidence type="ECO:0000313" key="2">
    <source>
        <dbReference type="Proteomes" id="UP001139104"/>
    </source>
</evidence>
<name>A0ABS9Z2H0_9HYPH</name>
<protein>
    <recommendedName>
        <fullName evidence="3">Nitrile hydratase alpha /Thiocyanate hydrolase gamma domain-containing protein</fullName>
    </recommendedName>
</protein>
<dbReference type="Gene3D" id="3.90.330.10">
    <property type="entry name" value="Nitrile hydratase alpha /Thiocyanate hydrolase gamma"/>
    <property type="match status" value="1"/>
</dbReference>
<proteinExistence type="predicted"/>
<dbReference type="SUPFAM" id="SSF56209">
    <property type="entry name" value="Nitrile hydratase alpha chain"/>
    <property type="match status" value="1"/>
</dbReference>
<comment type="caution">
    <text evidence="1">The sequence shown here is derived from an EMBL/GenBank/DDBJ whole genome shotgun (WGS) entry which is preliminary data.</text>
</comment>
<evidence type="ECO:0008006" key="3">
    <source>
        <dbReference type="Google" id="ProtNLM"/>
    </source>
</evidence>
<evidence type="ECO:0000313" key="1">
    <source>
        <dbReference type="EMBL" id="MCI4681666.1"/>
    </source>
</evidence>
<dbReference type="EMBL" id="JAIVFP010000001">
    <property type="protein sequence ID" value="MCI4681666.1"/>
    <property type="molecule type" value="Genomic_DNA"/>
</dbReference>
<gene>
    <name evidence="1" type="ORF">K2U94_02600</name>
</gene>
<organism evidence="1 2">
    <name type="scientific">Candidatus Rhodoblastus alkanivorans</name>
    <dbReference type="NCBI Taxonomy" id="2954117"/>
    <lineage>
        <taxon>Bacteria</taxon>
        <taxon>Pseudomonadati</taxon>
        <taxon>Pseudomonadota</taxon>
        <taxon>Alphaproteobacteria</taxon>
        <taxon>Hyphomicrobiales</taxon>
        <taxon>Rhodoblastaceae</taxon>
        <taxon>Rhodoblastus</taxon>
    </lineage>
</organism>
<dbReference type="InterPro" id="IPR036648">
    <property type="entry name" value="CN_Hdrase_a/SCN_Hdrase_g_sf"/>
</dbReference>
<keyword evidence="2" id="KW-1185">Reference proteome</keyword>
<reference evidence="1" key="1">
    <citation type="journal article" date="2022" name="ISME J.">
        <title>Identification of active gaseous-alkane degraders at natural gas seeps.</title>
        <authorList>
            <person name="Farhan Ul Haque M."/>
            <person name="Hernandez M."/>
            <person name="Crombie A.T."/>
            <person name="Murrell J.C."/>
        </authorList>
    </citation>
    <scope>NUCLEOTIDE SEQUENCE</scope>
    <source>
        <strain evidence="1">PC2</strain>
    </source>
</reference>
<accession>A0ABS9Z2H0</accession>
<dbReference type="RefSeq" id="WP_243065716.1">
    <property type="nucleotide sequence ID" value="NZ_JAIVFK010000060.1"/>
</dbReference>
<dbReference type="Proteomes" id="UP001139104">
    <property type="component" value="Unassembled WGS sequence"/>
</dbReference>
<sequence length="126" mass="14141">MAARTVNRSTMEETSVSGDFERELTRRVWTDDAFAEQVESDPAEALRSMGVEVPAGVKVRVVAQRRDTIYFTIPPARDPQSPPPPAVLNQMDLWSSKGLFIWLVPVAAKFKLLALRDAARKEEIRS</sequence>